<organism evidence="2 3">
    <name type="scientific">Protopolystoma xenopodis</name>
    <dbReference type="NCBI Taxonomy" id="117903"/>
    <lineage>
        <taxon>Eukaryota</taxon>
        <taxon>Metazoa</taxon>
        <taxon>Spiralia</taxon>
        <taxon>Lophotrochozoa</taxon>
        <taxon>Platyhelminthes</taxon>
        <taxon>Monogenea</taxon>
        <taxon>Polyopisthocotylea</taxon>
        <taxon>Polystomatidea</taxon>
        <taxon>Polystomatidae</taxon>
        <taxon>Protopolystoma</taxon>
    </lineage>
</organism>
<accession>A0A3S5A037</accession>
<feature type="region of interest" description="Disordered" evidence="1">
    <location>
        <begin position="29"/>
        <end position="48"/>
    </location>
</feature>
<evidence type="ECO:0000313" key="3">
    <source>
        <dbReference type="Proteomes" id="UP000784294"/>
    </source>
</evidence>
<comment type="caution">
    <text evidence="2">The sequence shown here is derived from an EMBL/GenBank/DDBJ whole genome shotgun (WGS) entry which is preliminary data.</text>
</comment>
<feature type="region of interest" description="Disordered" evidence="1">
    <location>
        <begin position="246"/>
        <end position="278"/>
    </location>
</feature>
<dbReference type="EMBL" id="CAAALY010011691">
    <property type="protein sequence ID" value="VEL11395.1"/>
    <property type="molecule type" value="Genomic_DNA"/>
</dbReference>
<keyword evidence="3" id="KW-1185">Reference proteome</keyword>
<reference evidence="2" key="1">
    <citation type="submission" date="2018-11" db="EMBL/GenBank/DDBJ databases">
        <authorList>
            <consortium name="Pathogen Informatics"/>
        </authorList>
    </citation>
    <scope>NUCLEOTIDE SEQUENCE</scope>
</reference>
<proteinExistence type="predicted"/>
<feature type="region of interest" description="Disordered" evidence="1">
    <location>
        <begin position="1"/>
        <end position="22"/>
    </location>
</feature>
<gene>
    <name evidence="2" type="ORF">PXEA_LOCUS4835</name>
</gene>
<dbReference type="AlphaFoldDB" id="A0A3S5A037"/>
<evidence type="ECO:0000256" key="1">
    <source>
        <dbReference type="SAM" id="MobiDB-lite"/>
    </source>
</evidence>
<sequence length="328" mass="35417">MPLGGLSMTSGTPPHPNDNRVGFENITSLAANDPSSSSPTHNISSLSSDQPVNHLSVLGQSSGHPACELERFCLQQELDDTRNQLDSVGLFCLLLFTLSSKQDELDHLRQEHEETIRQLRGSISLICSILGSSPSQLISRQNTSISSANQGRINSDSDQSFNTHLESLSIKPDPPSLLSETEGSCRSASAMAGSQNNCCTTQPDLVSTINSTIDAESPTSHAYDSSLAELLDNPLIHALLQAGEERPSHFETLDPSQLHQTDSEPELASSAQTDHDSSVYIKKIDDPLGQPGMQPLSESSKASGFNFSHAFNPACLTQRQMTELVRYS</sequence>
<dbReference type="Proteomes" id="UP000784294">
    <property type="component" value="Unassembled WGS sequence"/>
</dbReference>
<name>A0A3S5A037_9PLAT</name>
<protein>
    <submittedName>
        <fullName evidence="2">Uncharacterized protein</fullName>
    </submittedName>
</protein>
<feature type="compositionally biased region" description="Low complexity" evidence="1">
    <location>
        <begin position="35"/>
        <end position="48"/>
    </location>
</feature>
<evidence type="ECO:0000313" key="2">
    <source>
        <dbReference type="EMBL" id="VEL11395.1"/>
    </source>
</evidence>